<proteinExistence type="predicted"/>
<dbReference type="RefSeq" id="WP_068494220.1">
    <property type="nucleotide sequence ID" value="NZ_LWQT01000077.1"/>
</dbReference>
<dbReference type="EMBL" id="LWQT01000077">
    <property type="protein sequence ID" value="OAN48052.1"/>
    <property type="molecule type" value="Genomic_DNA"/>
</dbReference>
<evidence type="ECO:0008006" key="3">
    <source>
        <dbReference type="Google" id="ProtNLM"/>
    </source>
</evidence>
<comment type="caution">
    <text evidence="1">The sequence shown here is derived from an EMBL/GenBank/DDBJ whole genome shotgun (WGS) entry which is preliminary data.</text>
</comment>
<evidence type="ECO:0000313" key="2">
    <source>
        <dbReference type="Proteomes" id="UP000078428"/>
    </source>
</evidence>
<dbReference type="Proteomes" id="UP000078428">
    <property type="component" value="Unassembled WGS sequence"/>
</dbReference>
<evidence type="ECO:0000313" key="1">
    <source>
        <dbReference type="EMBL" id="OAN48052.1"/>
    </source>
</evidence>
<organism evidence="1 2">
    <name type="scientific">Paramagnetospirillum marisnigri</name>
    <dbReference type="NCBI Taxonomy" id="1285242"/>
    <lineage>
        <taxon>Bacteria</taxon>
        <taxon>Pseudomonadati</taxon>
        <taxon>Pseudomonadota</taxon>
        <taxon>Alphaproteobacteria</taxon>
        <taxon>Rhodospirillales</taxon>
        <taxon>Magnetospirillaceae</taxon>
        <taxon>Paramagnetospirillum</taxon>
    </lineage>
</organism>
<reference evidence="1 2" key="1">
    <citation type="submission" date="2016-04" db="EMBL/GenBank/DDBJ databases">
        <title>Draft genome sequence of freshwater magnetotactic bacteria Magnetospirillum marisnigri SP-1 and Magnetospirillum moscoviense BB-1.</title>
        <authorList>
            <person name="Koziaeva V."/>
            <person name="Dziuba M.V."/>
            <person name="Ivanov T.M."/>
            <person name="Kuznetsov B."/>
            <person name="Grouzdev D.S."/>
        </authorList>
    </citation>
    <scope>NUCLEOTIDE SEQUENCE [LARGE SCALE GENOMIC DNA]</scope>
    <source>
        <strain evidence="1 2">SP-1</strain>
    </source>
</reference>
<sequence>MKFEVVGIDYDNRIDNFMISARADYEWYLEKTQGSEENLAIQRDIIRGSKPYKNLRADLKMGCILPTIVLAVRNIDASVTGNYNVNDGFISATRADLDSLQNAIAKTTPVDVDIVDGLQRTNALRQTLAELNDDERSVFLLRSLRLEIWVNIAFFPLAYRMLLLNAGQRPMSMKHQIDILSGGLAEDLQDLPGIEIIRLKDHKRRVRPGQFHLSTLAQAFQAWMQRSPNVDRTNLVVETMVVDEALESLGIDLTDNNGNQRDGFRQFVDWLLRLDRSLGEEQNRFFGNDTVVLGFAAAIGFAHKNETLQDRLSNAMTKMIHDAEMDKENPLGVFTFEQIRKSIDAKRSNVGEATRALVFRAVREYIMQDGTSPMIECWTQSASMM</sequence>
<name>A0A178MH89_9PROT</name>
<protein>
    <recommendedName>
        <fullName evidence="3">DGQHR domain-containing protein</fullName>
    </recommendedName>
</protein>
<dbReference type="OrthoDB" id="5077820at2"/>
<dbReference type="AlphaFoldDB" id="A0A178MH89"/>
<gene>
    <name evidence="1" type="ORF">A6A04_04655</name>
</gene>
<dbReference type="STRING" id="1285242.A6A04_04655"/>
<keyword evidence="2" id="KW-1185">Reference proteome</keyword>
<accession>A0A178MH89</accession>